<dbReference type="RefSeq" id="WP_122626349.1">
    <property type="nucleotide sequence ID" value="NZ_UPPP01000055.1"/>
</dbReference>
<reference evidence="2 3" key="1">
    <citation type="submission" date="2018-06" db="EMBL/GenBank/DDBJ databases">
        <authorList>
            <person name="Strepis N."/>
        </authorList>
    </citation>
    <scope>NUCLEOTIDE SEQUENCE [LARGE SCALE GENOMIC DNA]</scope>
    <source>
        <strain evidence="2">LUCI</strain>
    </source>
</reference>
<dbReference type="GO" id="GO:0005886">
    <property type="term" value="C:plasma membrane"/>
    <property type="evidence" value="ECO:0007669"/>
    <property type="project" value="TreeGrafter"/>
</dbReference>
<sequence length="213" mass="24062">MLTQRLKLLPAAIFLILIAFYLLPDAGSWLAVNPSGSTVSQKYDVIILLCGERDGRIETALTAYQENLAPQIIVSGGPIYVSGKSEAYFVGQILVKLGVPQKAILIEPNSASTWENALFSKKLMINKGFHSALVVTSDYHMRRACAIFRFVFHQAGFRVGYLPAPSDRFNPYQWWTSQSSIVLVIKEYAKMIYNFCLHRFTIADLIEKNYNMR</sequence>
<dbReference type="InterPro" id="IPR014729">
    <property type="entry name" value="Rossmann-like_a/b/a_fold"/>
</dbReference>
<gene>
    <name evidence="2" type="ORF">LUCI_0563</name>
</gene>
<evidence type="ECO:0000313" key="2">
    <source>
        <dbReference type="EMBL" id="VBB05354.1"/>
    </source>
</evidence>
<dbReference type="InterPro" id="IPR051599">
    <property type="entry name" value="Cell_Envelope_Assoc"/>
</dbReference>
<proteinExistence type="predicted"/>
<feature type="domain" description="DUF218" evidence="1">
    <location>
        <begin position="44"/>
        <end position="189"/>
    </location>
</feature>
<keyword evidence="3" id="KW-1185">Reference proteome</keyword>
<dbReference type="Proteomes" id="UP000277811">
    <property type="component" value="Unassembled WGS sequence"/>
</dbReference>
<dbReference type="InterPro" id="IPR003848">
    <property type="entry name" value="DUF218"/>
</dbReference>
<accession>A0A498R1M8</accession>
<dbReference type="AlphaFoldDB" id="A0A498R1M8"/>
<dbReference type="Pfam" id="PF02698">
    <property type="entry name" value="DUF218"/>
    <property type="match status" value="1"/>
</dbReference>
<organism evidence="2 3">
    <name type="scientific">Lucifera butyrica</name>
    <dbReference type="NCBI Taxonomy" id="1351585"/>
    <lineage>
        <taxon>Bacteria</taxon>
        <taxon>Bacillati</taxon>
        <taxon>Bacillota</taxon>
        <taxon>Negativicutes</taxon>
        <taxon>Veillonellales</taxon>
        <taxon>Veillonellaceae</taxon>
        <taxon>Lucifera</taxon>
    </lineage>
</organism>
<protein>
    <recommendedName>
        <fullName evidence="1">DUF218 domain-containing protein</fullName>
    </recommendedName>
</protein>
<dbReference type="EMBL" id="UPPP01000055">
    <property type="protein sequence ID" value="VBB05354.1"/>
    <property type="molecule type" value="Genomic_DNA"/>
</dbReference>
<evidence type="ECO:0000259" key="1">
    <source>
        <dbReference type="Pfam" id="PF02698"/>
    </source>
</evidence>
<dbReference type="PANTHER" id="PTHR30336:SF20">
    <property type="entry name" value="DUF218 DOMAIN-CONTAINING PROTEIN"/>
    <property type="match status" value="1"/>
</dbReference>
<evidence type="ECO:0000313" key="3">
    <source>
        <dbReference type="Proteomes" id="UP000277811"/>
    </source>
</evidence>
<name>A0A498R1M8_9FIRM</name>
<dbReference type="CDD" id="cd06259">
    <property type="entry name" value="YdcF-like"/>
    <property type="match status" value="1"/>
</dbReference>
<dbReference type="PANTHER" id="PTHR30336">
    <property type="entry name" value="INNER MEMBRANE PROTEIN, PROBABLE PERMEASE"/>
    <property type="match status" value="1"/>
</dbReference>
<dbReference type="Gene3D" id="3.40.50.620">
    <property type="entry name" value="HUPs"/>
    <property type="match status" value="1"/>
</dbReference>
<dbReference type="OrthoDB" id="9782395at2"/>